<dbReference type="Proteomes" id="UP000504693">
    <property type="component" value="Chromosome"/>
</dbReference>
<dbReference type="SUPFAM" id="SSF52833">
    <property type="entry name" value="Thioredoxin-like"/>
    <property type="match status" value="1"/>
</dbReference>
<evidence type="ECO:0000256" key="1">
    <source>
        <dbReference type="SAM" id="SignalP"/>
    </source>
</evidence>
<feature type="signal peptide" evidence="1">
    <location>
        <begin position="1"/>
        <end position="21"/>
    </location>
</feature>
<dbReference type="InterPro" id="IPR010634">
    <property type="entry name" value="DUF1223"/>
</dbReference>
<dbReference type="InterPro" id="IPR036249">
    <property type="entry name" value="Thioredoxin-like_sf"/>
</dbReference>
<dbReference type="KEGG" id="emv:HQR01_05090"/>
<dbReference type="EMBL" id="CP053921">
    <property type="protein sequence ID" value="QKG70795.1"/>
    <property type="molecule type" value="Genomic_DNA"/>
</dbReference>
<dbReference type="PANTHER" id="PTHR36057:SF1">
    <property type="entry name" value="LIPOPROTEIN LIPID ATTACHMENT SITE-LIKE PROTEIN, PUTATIVE (DUF1223)-RELATED"/>
    <property type="match status" value="1"/>
</dbReference>
<evidence type="ECO:0000313" key="3">
    <source>
        <dbReference type="Proteomes" id="UP000504693"/>
    </source>
</evidence>
<gene>
    <name evidence="2" type="ORF">HQR01_05090</name>
</gene>
<organism evidence="2 3">
    <name type="scientific">Erythrobacter mangrovi</name>
    <dbReference type="NCBI Taxonomy" id="2739433"/>
    <lineage>
        <taxon>Bacteria</taxon>
        <taxon>Pseudomonadati</taxon>
        <taxon>Pseudomonadota</taxon>
        <taxon>Alphaproteobacteria</taxon>
        <taxon>Sphingomonadales</taxon>
        <taxon>Erythrobacteraceae</taxon>
        <taxon>Erythrobacter/Porphyrobacter group</taxon>
        <taxon>Erythrobacter</taxon>
    </lineage>
</organism>
<proteinExistence type="predicted"/>
<feature type="chain" id="PRO_5029004834" evidence="1">
    <location>
        <begin position="22"/>
        <end position="247"/>
    </location>
</feature>
<dbReference type="PANTHER" id="PTHR36057">
    <property type="match status" value="1"/>
</dbReference>
<protein>
    <submittedName>
        <fullName evidence="2">DUF1223 domain-containing protein</fullName>
    </submittedName>
</protein>
<keyword evidence="1" id="KW-0732">Signal</keyword>
<sequence>MKLVPAALAAAVVGTALSVFMQGGSPAIAAVEGPARPVLLELFTSQGCSSCPPADRLAEKLAREEGLVVISRPVTYWDRLGWKDTLAREENTRLQRAYATRKLAGENGVYTPQIVVDGRRGTVGSNEAVIRQMVAQEAPGPAAISTKRLRDGGLAVGLAGETPAKAELMLIALKRHVTVRIAAGENGNRAIGYTNVVVDERPIAEWTGGEQGIRVTPAQLAVPGADAYALVLRAKNAGPVLAAQLVS</sequence>
<reference evidence="2 3" key="1">
    <citation type="submission" date="2020-05" db="EMBL/GenBank/DDBJ databases">
        <title>Erythrobacter mangrovi sp. nov., isolated from rhizosphere soil of mangrove plant (Kandelia candel).</title>
        <authorList>
            <person name="Ye Y.H."/>
        </authorList>
    </citation>
    <scope>NUCLEOTIDE SEQUENCE [LARGE SCALE GENOMIC DNA]</scope>
    <source>
        <strain evidence="2 3">EB310</strain>
    </source>
</reference>
<evidence type="ECO:0000313" key="2">
    <source>
        <dbReference type="EMBL" id="QKG70795.1"/>
    </source>
</evidence>
<dbReference type="Pfam" id="PF06764">
    <property type="entry name" value="DUF1223"/>
    <property type="match status" value="1"/>
</dbReference>
<dbReference type="AlphaFoldDB" id="A0A7D3X975"/>
<name>A0A7D3X975_9SPHN</name>
<accession>A0A7D3X975</accession>
<dbReference type="RefSeq" id="WP_173213134.1">
    <property type="nucleotide sequence ID" value="NZ_CP053921.1"/>
</dbReference>
<keyword evidence="3" id="KW-1185">Reference proteome</keyword>